<keyword evidence="3" id="KW-1185">Reference proteome</keyword>
<organism evidence="2 3">
    <name type="scientific">Flectobacillus roseus</name>
    <dbReference type="NCBI Taxonomy" id="502259"/>
    <lineage>
        <taxon>Bacteria</taxon>
        <taxon>Pseudomonadati</taxon>
        <taxon>Bacteroidota</taxon>
        <taxon>Cytophagia</taxon>
        <taxon>Cytophagales</taxon>
        <taxon>Flectobacillaceae</taxon>
        <taxon>Flectobacillus</taxon>
    </lineage>
</organism>
<keyword evidence="1" id="KW-0732">Signal</keyword>
<comment type="caution">
    <text evidence="2">The sequence shown here is derived from an EMBL/GenBank/DDBJ whole genome shotgun (WGS) entry which is preliminary data.</text>
</comment>
<evidence type="ECO:0000313" key="2">
    <source>
        <dbReference type="EMBL" id="MDI9858158.1"/>
    </source>
</evidence>
<dbReference type="RefSeq" id="WP_283343410.1">
    <property type="nucleotide sequence ID" value="NZ_JASHIF010000002.1"/>
</dbReference>
<gene>
    <name evidence="2" type="ORF">QM524_02940</name>
</gene>
<protein>
    <submittedName>
        <fullName evidence="2">Uncharacterized protein</fullName>
    </submittedName>
</protein>
<evidence type="ECO:0000313" key="3">
    <source>
        <dbReference type="Proteomes" id="UP001236507"/>
    </source>
</evidence>
<reference evidence="2 3" key="1">
    <citation type="submission" date="2023-05" db="EMBL/GenBank/DDBJ databases">
        <title>Novel species of genus Flectobacillus isolated from stream in China.</title>
        <authorList>
            <person name="Lu H."/>
        </authorList>
    </citation>
    <scope>NUCLEOTIDE SEQUENCE [LARGE SCALE GENOMIC DNA]</scope>
    <source>
        <strain evidence="2 3">KCTC 42575</strain>
    </source>
</reference>
<dbReference type="PROSITE" id="PS51257">
    <property type="entry name" value="PROKAR_LIPOPROTEIN"/>
    <property type="match status" value="1"/>
</dbReference>
<evidence type="ECO:0000256" key="1">
    <source>
        <dbReference type="SAM" id="SignalP"/>
    </source>
</evidence>
<accession>A0ABT6Y3L3</accession>
<name>A0ABT6Y3L3_9BACT</name>
<feature type="signal peptide" evidence="1">
    <location>
        <begin position="1"/>
        <end position="23"/>
    </location>
</feature>
<feature type="chain" id="PRO_5045997988" evidence="1">
    <location>
        <begin position="24"/>
        <end position="230"/>
    </location>
</feature>
<sequence>MRFLVWMDSKLSLAVLIVCFMSACRNENTKNTSNEFSENSQKVPFELPQPLGKISISLPERYDTVFHWIDYSDCPSCHHIKYRAQPKHFPILKETGFISVEEPQDSIERFTIKHPLFLENLPIEDSISIVNLHWNLRRNHNLWREICTECSQIKLETITKINNYTFSVFGLKGYNSKQCRWIKLLIAQTSRHGNLLEFRFEIAYKRDNQRTHDFFQNSMSYLKSIRFENH</sequence>
<dbReference type="Proteomes" id="UP001236507">
    <property type="component" value="Unassembled WGS sequence"/>
</dbReference>
<proteinExistence type="predicted"/>
<dbReference type="EMBL" id="JASHIF010000002">
    <property type="protein sequence ID" value="MDI9858158.1"/>
    <property type="molecule type" value="Genomic_DNA"/>
</dbReference>